<dbReference type="Proteomes" id="UP000189818">
    <property type="component" value="Unassembled WGS sequence"/>
</dbReference>
<accession>A0A1T5GXI3</accession>
<proteinExistence type="predicted"/>
<dbReference type="EMBL" id="FUYM01000023">
    <property type="protein sequence ID" value="SKC13069.1"/>
    <property type="molecule type" value="Genomic_DNA"/>
</dbReference>
<gene>
    <name evidence="1" type="ORF">SAMN06295920_1239</name>
</gene>
<dbReference type="AlphaFoldDB" id="A0A1T5GXI3"/>
<keyword evidence="2" id="KW-1185">Reference proteome</keyword>
<evidence type="ECO:0000313" key="1">
    <source>
        <dbReference type="EMBL" id="SKC13069.1"/>
    </source>
</evidence>
<evidence type="ECO:0000313" key="2">
    <source>
        <dbReference type="Proteomes" id="UP000189818"/>
    </source>
</evidence>
<dbReference type="STRING" id="439228.SAMN06295920_1239"/>
<dbReference type="Pfam" id="PF09523">
    <property type="entry name" value="DUF2390"/>
    <property type="match status" value="1"/>
</dbReference>
<organism evidence="1 2">
    <name type="scientific">Rhizorhabdus histidinilytica</name>
    <dbReference type="NCBI Taxonomy" id="439228"/>
    <lineage>
        <taxon>Bacteria</taxon>
        <taxon>Pseudomonadati</taxon>
        <taxon>Pseudomonadota</taxon>
        <taxon>Alphaproteobacteria</taxon>
        <taxon>Sphingomonadales</taxon>
        <taxon>Sphingomonadaceae</taxon>
        <taxon>Rhizorhabdus</taxon>
    </lineage>
</organism>
<dbReference type="NCBIfam" id="TIGR02444">
    <property type="entry name" value="TIGR02444 family protein"/>
    <property type="match status" value="1"/>
</dbReference>
<name>A0A1T5GXI3_9SPHN</name>
<reference evidence="2" key="1">
    <citation type="submission" date="2017-02" db="EMBL/GenBank/DDBJ databases">
        <authorList>
            <person name="Varghese N."/>
            <person name="Submissions S."/>
        </authorList>
    </citation>
    <scope>NUCLEOTIDE SEQUENCE [LARGE SCALE GENOMIC DNA]</scope>
    <source>
        <strain evidence="2">UM2</strain>
    </source>
</reference>
<dbReference type="OrthoDB" id="7875767at2"/>
<sequence>MAAVSTSSRHRLDTVWAYFLDLYARPGVKEACLDWQDRMGADVILLLWLLWLGVEDGLAVDDASLRRLDERMKGWRMSVVLPIREARRAIGTLAKAGERDASGLYQRLKRVELAAERMALRRLLLQDGVTGQQLPKHLAATANLERYLGALADGPTIENRTAIAGLVSTAVAR</sequence>
<dbReference type="RefSeq" id="WP_079651069.1">
    <property type="nucleotide sequence ID" value="NZ_FUYM01000023.1"/>
</dbReference>
<dbReference type="InterPro" id="IPR012659">
    <property type="entry name" value="CHP02444"/>
</dbReference>
<protein>
    <submittedName>
        <fullName evidence="1">TIGR02444 family protein</fullName>
    </submittedName>
</protein>